<dbReference type="EnsemblBacteria" id="ACI21400">
    <property type="protein sequence ID" value="ACI21400"/>
    <property type="gene ID" value="THEYE_A0833"/>
</dbReference>
<keyword evidence="2" id="KW-0238">DNA-binding</keyword>
<evidence type="ECO:0000313" key="3">
    <source>
        <dbReference type="Proteomes" id="UP000000718"/>
    </source>
</evidence>
<dbReference type="PANTHER" id="PTHR43236">
    <property type="entry name" value="ANTITOXIN HIGA1"/>
    <property type="match status" value="1"/>
</dbReference>
<dbReference type="OrthoDB" id="9796786at2"/>
<dbReference type="HOGENOM" id="CLU_057454_1_0_0"/>
<dbReference type="GO" id="GO:0003677">
    <property type="term" value="F:DNA binding"/>
    <property type="evidence" value="ECO:0007669"/>
    <property type="project" value="UniProtKB-KW"/>
</dbReference>
<dbReference type="Gene3D" id="1.10.10.2910">
    <property type="match status" value="1"/>
</dbReference>
<evidence type="ECO:0000313" key="2">
    <source>
        <dbReference type="EMBL" id="ACI21400.1"/>
    </source>
</evidence>
<accession>B5YKA9</accession>
<keyword evidence="3" id="KW-1185">Reference proteome</keyword>
<dbReference type="InterPro" id="IPR052345">
    <property type="entry name" value="Rad_response_metalloprotease"/>
</dbReference>
<dbReference type="Proteomes" id="UP000000718">
    <property type="component" value="Chromosome"/>
</dbReference>
<dbReference type="EMBL" id="CP001147">
    <property type="protein sequence ID" value="ACI21400.1"/>
    <property type="molecule type" value="Genomic_DNA"/>
</dbReference>
<dbReference type="InParanoid" id="B5YKA9"/>
<sequence>MSKIDINKEILIWAINRSGLNLDIIKKKFPKIDKWLNDEDKPTIKQAEQLAKMLYIPFGMFFTRALPEDEITIPFFRTKGEQRKLSPELIDTIHIIKQRQDWIKEYFLQTGNEPLDFVGTVSLEDDINDVSAKIKNRLGLKENWAAVFNTWQHAFNYFKEAVEEIGIFVIINGIVGNNTRRKLDVQEFRGFVITDKLAPFVFINGQDARAAQIFTLAHELVHVWLGKSAIFDLRELLPADDKTEQFCDRVAAEFLVPQNAIRDIWETYKDDEDKYQKLAKHFKVSELVIARRALDINLINKEQFLNFYKYYLNKERIKYKGGDFYLVQLQRVGKKFGQIVYLAVKEGALLYREAYKLTGLYGEIYEKFTKKLFEGKTEWIEKKLTF</sequence>
<proteinExistence type="predicted"/>
<dbReference type="InterPro" id="IPR010359">
    <property type="entry name" value="IrrE_HExxH"/>
</dbReference>
<reference evidence="2 3" key="2">
    <citation type="journal article" date="2015" name="Genome Announc.">
        <title>Genome Sequence of the Sulfate-Reducing Thermophilic Bacterium Thermodesulfovibrio yellowstonii Strain DSM 11347T (Phylum Nitrospirae).</title>
        <authorList>
            <person name="Bhatnagar S."/>
            <person name="Badger J.H."/>
            <person name="Madupu R."/>
            <person name="Khouri H.M."/>
            <person name="O'Connor E.M."/>
            <person name="Robb F.T."/>
            <person name="Ward N.L."/>
            <person name="Eisen J.A."/>
        </authorList>
    </citation>
    <scope>NUCLEOTIDE SEQUENCE [LARGE SCALE GENOMIC DNA]</scope>
    <source>
        <strain evidence="3">ATCC 51303 / DSM 11347 / YP87</strain>
    </source>
</reference>
<dbReference type="STRING" id="289376.THEYE_A0833"/>
<dbReference type="eggNOG" id="COG2856">
    <property type="taxonomic scope" value="Bacteria"/>
</dbReference>
<reference evidence="3" key="1">
    <citation type="submission" date="2008-08" db="EMBL/GenBank/DDBJ databases">
        <title>The complete genome sequence of Thermodesulfovibrio yellowstonii strain ATCC 51303 / DSM 11347 / YP87.</title>
        <authorList>
            <person name="Dodson R.J."/>
            <person name="Durkin A.S."/>
            <person name="Wu M."/>
            <person name="Eisen J."/>
            <person name="Sutton G."/>
        </authorList>
    </citation>
    <scope>NUCLEOTIDE SEQUENCE [LARGE SCALE GENOMIC DNA]</scope>
    <source>
        <strain evidence="3">ATCC 51303 / DSM 11347 / YP87</strain>
    </source>
</reference>
<protein>
    <submittedName>
        <fullName evidence="2">DNA-binding protein</fullName>
    </submittedName>
</protein>
<dbReference type="Pfam" id="PF06114">
    <property type="entry name" value="Peptidase_M78"/>
    <property type="match status" value="1"/>
</dbReference>
<dbReference type="PANTHER" id="PTHR43236:SF2">
    <property type="entry name" value="BLL0069 PROTEIN"/>
    <property type="match status" value="1"/>
</dbReference>
<dbReference type="RefSeq" id="WP_012546117.1">
    <property type="nucleotide sequence ID" value="NC_011296.1"/>
</dbReference>
<name>B5YKA9_THEYD</name>
<feature type="domain" description="IrrE N-terminal-like" evidence="1">
    <location>
        <begin position="163"/>
        <end position="293"/>
    </location>
</feature>
<dbReference type="PATRIC" id="fig|289376.4.peg.823"/>
<evidence type="ECO:0000259" key="1">
    <source>
        <dbReference type="Pfam" id="PF06114"/>
    </source>
</evidence>
<dbReference type="AlphaFoldDB" id="B5YKA9"/>
<dbReference type="KEGG" id="tye:THEYE_A0833"/>
<organism evidence="2 3">
    <name type="scientific">Thermodesulfovibrio yellowstonii (strain ATCC 51303 / DSM 11347 / YP87)</name>
    <dbReference type="NCBI Taxonomy" id="289376"/>
    <lineage>
        <taxon>Bacteria</taxon>
        <taxon>Pseudomonadati</taxon>
        <taxon>Nitrospirota</taxon>
        <taxon>Thermodesulfovibrionia</taxon>
        <taxon>Thermodesulfovibrionales</taxon>
        <taxon>Thermodesulfovibrionaceae</taxon>
        <taxon>Thermodesulfovibrio</taxon>
    </lineage>
</organism>
<gene>
    <name evidence="2" type="ordered locus">THEYE_A0833</name>
</gene>